<proteinExistence type="predicted"/>
<organism evidence="1 2">
    <name type="scientific">Aurantiacibacter atlanticus</name>
    <dbReference type="NCBI Taxonomy" id="1648404"/>
    <lineage>
        <taxon>Bacteria</taxon>
        <taxon>Pseudomonadati</taxon>
        <taxon>Pseudomonadota</taxon>
        <taxon>Alphaproteobacteria</taxon>
        <taxon>Sphingomonadales</taxon>
        <taxon>Erythrobacteraceae</taxon>
        <taxon>Aurantiacibacter</taxon>
    </lineage>
</organism>
<gene>
    <name evidence="1" type="ORF">CP97_09020</name>
</gene>
<dbReference type="AlphaFoldDB" id="A0A0H4VYA6"/>
<keyword evidence="2" id="KW-1185">Reference proteome</keyword>
<evidence type="ECO:0000313" key="2">
    <source>
        <dbReference type="Proteomes" id="UP000059113"/>
    </source>
</evidence>
<reference evidence="2" key="2">
    <citation type="submission" date="2015-04" db="EMBL/GenBank/DDBJ databases">
        <title>The complete genome sequence of Erythrobacter sp. s21-N3.</title>
        <authorList>
            <person name="Zhuang L."/>
            <person name="Liu Y."/>
            <person name="Shao Z."/>
        </authorList>
    </citation>
    <scope>NUCLEOTIDE SEQUENCE [LARGE SCALE GENOMIC DNA]</scope>
    <source>
        <strain evidence="2">s21-N3</strain>
    </source>
</reference>
<protein>
    <recommendedName>
        <fullName evidence="3">Lipoprotein</fullName>
    </recommendedName>
</protein>
<dbReference type="RefSeq" id="WP_048885653.1">
    <property type="nucleotide sequence ID" value="NZ_CP011310.1"/>
</dbReference>
<dbReference type="STRING" id="1648404.CP97_09020"/>
<reference evidence="1 2" key="1">
    <citation type="journal article" date="2015" name="Int. J. Syst. Evol. Microbiol.">
        <title>Erythrobacter atlanticus sp. nov., a bacterium from ocean sediment able to degrade polycyclic aromatic hydrocarbons.</title>
        <authorList>
            <person name="Zhuang L."/>
            <person name="Liu Y."/>
            <person name="Wang L."/>
            <person name="Wang W."/>
            <person name="Shao Z."/>
        </authorList>
    </citation>
    <scope>NUCLEOTIDE SEQUENCE [LARGE SCALE GENOMIC DNA]</scope>
    <source>
        <strain evidence="2">s21-N3</strain>
    </source>
</reference>
<dbReference type="OrthoDB" id="7402425at2"/>
<dbReference type="PROSITE" id="PS51257">
    <property type="entry name" value="PROKAR_LIPOPROTEIN"/>
    <property type="match status" value="1"/>
</dbReference>
<dbReference type="KEGG" id="ery:CP97_09020"/>
<dbReference type="PATRIC" id="fig|1648404.4.peg.1879"/>
<name>A0A0H4VYA6_9SPHN</name>
<dbReference type="Proteomes" id="UP000059113">
    <property type="component" value="Chromosome"/>
</dbReference>
<dbReference type="EMBL" id="CP011310">
    <property type="protein sequence ID" value="AKQ42128.1"/>
    <property type="molecule type" value="Genomic_DNA"/>
</dbReference>
<sequence length="285" mass="31225">MRYLMLLPTLVLAACSAVNEDASNVQKNDRGYATQLDAPSPDYARLISNAQKIESAEILRDPTAPPPANARELGELWLTRLEERGAVMGHGLDGKGPESAIQSIDTLLTAEDFDAWVAENDWSVPPHLRWSFRLPLIAPQVSESALGGVRLWPASQMRTGWQLEAAFGGKIYLREGCIFMQGQQENASEKLAWFHAETGLDLDAEGYYVLINRTTGQIAARLGEKMTWAGPNAVDVNDPAVVAYREACGGHEIEGVGNPEANERIYQSYPQLRQSPDALPPPGIE</sequence>
<accession>A0A0H4VYA6</accession>
<evidence type="ECO:0000313" key="1">
    <source>
        <dbReference type="EMBL" id="AKQ42128.1"/>
    </source>
</evidence>
<evidence type="ECO:0008006" key="3">
    <source>
        <dbReference type="Google" id="ProtNLM"/>
    </source>
</evidence>